<reference evidence="3" key="1">
    <citation type="journal article" date="2017" name="Nat. Ecol. Evol.">
        <title>Genome expansion and lineage-specific genetic innovations in the forest pathogenic fungi Armillaria.</title>
        <authorList>
            <person name="Sipos G."/>
            <person name="Prasanna A.N."/>
            <person name="Walter M.C."/>
            <person name="O'Connor E."/>
            <person name="Balint B."/>
            <person name="Krizsan K."/>
            <person name="Kiss B."/>
            <person name="Hess J."/>
            <person name="Varga T."/>
            <person name="Slot J."/>
            <person name="Riley R."/>
            <person name="Boka B."/>
            <person name="Rigling D."/>
            <person name="Barry K."/>
            <person name="Lee J."/>
            <person name="Mihaltcheva S."/>
            <person name="LaButti K."/>
            <person name="Lipzen A."/>
            <person name="Waldron R."/>
            <person name="Moloney N.M."/>
            <person name="Sperisen C."/>
            <person name="Kredics L."/>
            <person name="Vagvoelgyi C."/>
            <person name="Patrignani A."/>
            <person name="Fitzpatrick D."/>
            <person name="Nagy I."/>
            <person name="Doyle S."/>
            <person name="Anderson J.B."/>
            <person name="Grigoriev I.V."/>
            <person name="Gueldener U."/>
            <person name="Muensterkoetter M."/>
            <person name="Nagy L.G."/>
        </authorList>
    </citation>
    <scope>NUCLEOTIDE SEQUENCE [LARGE SCALE GENOMIC DNA]</scope>
    <source>
        <strain evidence="3">28-4</strain>
    </source>
</reference>
<dbReference type="Proteomes" id="UP000218334">
    <property type="component" value="Unassembled WGS sequence"/>
</dbReference>
<accession>A0A2H3APQ2</accession>
<dbReference type="AlphaFoldDB" id="A0A2H3APQ2"/>
<name>A0A2H3APQ2_9AGAR</name>
<keyword evidence="3" id="KW-1185">Reference proteome</keyword>
<gene>
    <name evidence="2" type="ORF">ARMSODRAFT_982909</name>
</gene>
<organism evidence="2 3">
    <name type="scientific">Armillaria solidipes</name>
    <dbReference type="NCBI Taxonomy" id="1076256"/>
    <lineage>
        <taxon>Eukaryota</taxon>
        <taxon>Fungi</taxon>
        <taxon>Dikarya</taxon>
        <taxon>Basidiomycota</taxon>
        <taxon>Agaricomycotina</taxon>
        <taxon>Agaricomycetes</taxon>
        <taxon>Agaricomycetidae</taxon>
        <taxon>Agaricales</taxon>
        <taxon>Marasmiineae</taxon>
        <taxon>Physalacriaceae</taxon>
        <taxon>Armillaria</taxon>
    </lineage>
</organism>
<sequence>MAMPSQNIVRPDTPSGLLSPTDGDETAREVSEFGNINPVLLNDYHFLPILRKGMMDLCMMIEMHQDRTGRITSAHVFPASEGDVCITYYGAQRDYFWEEIQKGVPSVHLQLSKYQTVKQHLDVAYLCGTIMP</sequence>
<proteinExistence type="predicted"/>
<protein>
    <submittedName>
        <fullName evidence="2">Uncharacterized protein</fullName>
    </submittedName>
</protein>
<evidence type="ECO:0000256" key="1">
    <source>
        <dbReference type="SAM" id="MobiDB-lite"/>
    </source>
</evidence>
<evidence type="ECO:0000313" key="2">
    <source>
        <dbReference type="EMBL" id="PBK59630.1"/>
    </source>
</evidence>
<feature type="region of interest" description="Disordered" evidence="1">
    <location>
        <begin position="1"/>
        <end position="24"/>
    </location>
</feature>
<evidence type="ECO:0000313" key="3">
    <source>
        <dbReference type="Proteomes" id="UP000218334"/>
    </source>
</evidence>
<dbReference type="EMBL" id="KZ293500">
    <property type="protein sequence ID" value="PBK59630.1"/>
    <property type="molecule type" value="Genomic_DNA"/>
</dbReference>